<name>A0A370LCZ8_9HYPH</name>
<accession>A0A370LCZ8</accession>
<feature type="transmembrane region" description="Helical" evidence="7">
    <location>
        <begin position="91"/>
        <end position="114"/>
    </location>
</feature>
<keyword evidence="9" id="KW-1185">Reference proteome</keyword>
<protein>
    <submittedName>
        <fullName evidence="8">AEC family transporter</fullName>
    </submittedName>
</protein>
<feature type="transmembrane region" description="Helical" evidence="7">
    <location>
        <begin position="120"/>
        <end position="146"/>
    </location>
</feature>
<dbReference type="PANTHER" id="PTHR36838:SF1">
    <property type="entry name" value="SLR1864 PROTEIN"/>
    <property type="match status" value="1"/>
</dbReference>
<dbReference type="EMBL" id="QQTP01000001">
    <property type="protein sequence ID" value="RDJ29844.1"/>
    <property type="molecule type" value="Genomic_DNA"/>
</dbReference>
<feature type="transmembrane region" description="Helical" evidence="7">
    <location>
        <begin position="158"/>
        <end position="176"/>
    </location>
</feature>
<evidence type="ECO:0000256" key="2">
    <source>
        <dbReference type="ARBA" id="ARBA00022448"/>
    </source>
</evidence>
<comment type="caution">
    <text evidence="8">The sequence shown here is derived from an EMBL/GenBank/DDBJ whole genome shotgun (WGS) entry which is preliminary data.</text>
</comment>
<organism evidence="8 9">
    <name type="scientific">Bosea caraganae</name>
    <dbReference type="NCBI Taxonomy" id="2763117"/>
    <lineage>
        <taxon>Bacteria</taxon>
        <taxon>Pseudomonadati</taxon>
        <taxon>Pseudomonadota</taxon>
        <taxon>Alphaproteobacteria</taxon>
        <taxon>Hyphomicrobiales</taxon>
        <taxon>Boseaceae</taxon>
        <taxon>Bosea</taxon>
    </lineage>
</organism>
<evidence type="ECO:0000256" key="7">
    <source>
        <dbReference type="SAM" id="Phobius"/>
    </source>
</evidence>
<feature type="transmembrane region" description="Helical" evidence="7">
    <location>
        <begin position="275"/>
        <end position="295"/>
    </location>
</feature>
<feature type="transmembrane region" description="Helical" evidence="7">
    <location>
        <begin position="57"/>
        <end position="79"/>
    </location>
</feature>
<dbReference type="Proteomes" id="UP000255207">
    <property type="component" value="Unassembled WGS sequence"/>
</dbReference>
<evidence type="ECO:0000256" key="1">
    <source>
        <dbReference type="ARBA" id="ARBA00004141"/>
    </source>
</evidence>
<dbReference type="AlphaFoldDB" id="A0A370LCZ8"/>
<evidence type="ECO:0000313" key="9">
    <source>
        <dbReference type="Proteomes" id="UP000255207"/>
    </source>
</evidence>
<comment type="subcellular location">
    <subcellularLocation>
        <location evidence="1">Membrane</location>
        <topology evidence="1">Multi-pass membrane protein</topology>
    </subcellularLocation>
</comment>
<reference evidence="9" key="1">
    <citation type="submission" date="2018-07" db="EMBL/GenBank/DDBJ databases">
        <authorList>
            <person name="Safronova V.I."/>
            <person name="Chirak E.R."/>
            <person name="Sazanova A.L."/>
        </authorList>
    </citation>
    <scope>NUCLEOTIDE SEQUENCE [LARGE SCALE GENOMIC DNA]</scope>
    <source>
        <strain evidence="9">RCAM04685</strain>
    </source>
</reference>
<dbReference type="Pfam" id="PF03547">
    <property type="entry name" value="Mem_trans"/>
    <property type="match status" value="1"/>
</dbReference>
<dbReference type="InterPro" id="IPR004776">
    <property type="entry name" value="Mem_transp_PIN-like"/>
</dbReference>
<dbReference type="GO" id="GO:0016020">
    <property type="term" value="C:membrane"/>
    <property type="evidence" value="ECO:0007669"/>
    <property type="project" value="UniProtKB-SubCell"/>
</dbReference>
<sequence>MEQIALIFVCLAIGVVLRWSGRLPENATKVLGGWVINVALPAAALRSVHGLTMQPDWWLAAATPWIGVAFAIAVLVPLCRALGWSPRRTGALLLVAGWGNTSFVGLPMIVAFAGSQWLGLGIVIDLFGSYLALSTLGLAIASVASAGHFDWRAVAKRIATFPPFIAILVAFATNHLDRPDWLTQIFVALAETLTPIALAAVGYALRLDRLSGRLAALGVGLGYRLAAAPLGILLMYLALGQAEDPVAKVAMLEMAMPPMLGASIIAMDHDLEPDLVALIIGIGVPLSMLTAWGWWTLISYI</sequence>
<proteinExistence type="predicted"/>
<keyword evidence="3" id="KW-1003">Cell membrane</keyword>
<feature type="transmembrane region" description="Helical" evidence="7">
    <location>
        <begin position="217"/>
        <end position="239"/>
    </location>
</feature>
<feature type="transmembrane region" description="Helical" evidence="7">
    <location>
        <begin position="182"/>
        <end position="205"/>
    </location>
</feature>
<dbReference type="OrthoDB" id="9810457at2"/>
<dbReference type="PANTHER" id="PTHR36838">
    <property type="entry name" value="AUXIN EFFLUX CARRIER FAMILY PROTEIN"/>
    <property type="match status" value="1"/>
</dbReference>
<evidence type="ECO:0000256" key="4">
    <source>
        <dbReference type="ARBA" id="ARBA00022692"/>
    </source>
</evidence>
<gene>
    <name evidence="8" type="ORF">DWE98_00005</name>
</gene>
<keyword evidence="2" id="KW-0813">Transport</keyword>
<evidence type="ECO:0000256" key="3">
    <source>
        <dbReference type="ARBA" id="ARBA00022475"/>
    </source>
</evidence>
<evidence type="ECO:0000256" key="5">
    <source>
        <dbReference type="ARBA" id="ARBA00022989"/>
    </source>
</evidence>
<keyword evidence="6 7" id="KW-0472">Membrane</keyword>
<evidence type="ECO:0000313" key="8">
    <source>
        <dbReference type="EMBL" id="RDJ29844.1"/>
    </source>
</evidence>
<keyword evidence="4 7" id="KW-0812">Transmembrane</keyword>
<dbReference type="GO" id="GO:0055085">
    <property type="term" value="P:transmembrane transport"/>
    <property type="evidence" value="ECO:0007669"/>
    <property type="project" value="InterPro"/>
</dbReference>
<keyword evidence="5 7" id="KW-1133">Transmembrane helix</keyword>
<dbReference type="RefSeq" id="WP_114827956.1">
    <property type="nucleotide sequence ID" value="NZ_QQTO01000019.1"/>
</dbReference>
<evidence type="ECO:0000256" key="6">
    <source>
        <dbReference type="ARBA" id="ARBA00023136"/>
    </source>
</evidence>